<gene>
    <name evidence="1" type="ORF">CP965_05205</name>
</gene>
<evidence type="ECO:0000313" key="2">
    <source>
        <dbReference type="Proteomes" id="UP000289718"/>
    </source>
</evidence>
<dbReference type="EMBL" id="NXIE01000002">
    <property type="protein sequence ID" value="RXK13197.1"/>
    <property type="molecule type" value="Genomic_DNA"/>
</dbReference>
<sequence length="133" mass="15922">MKNYLLLAAFLGIFLFLSISVMKEGMPTSKNERVYKIVQNYMPYYLEKRVGGYSIVHKETKIKEKPPAKELFIRLEQLEKQWAKKFLKLENSTLYILNEKNEKIKGIQLKNKDEILWVKNYFNLKDLNEKEIK</sequence>
<accession>A0A4Q1B4N4</accession>
<dbReference type="RefSeq" id="WP_129061018.1">
    <property type="nucleotide sequence ID" value="NZ_NXIE01000002.1"/>
</dbReference>
<evidence type="ECO:0000313" key="1">
    <source>
        <dbReference type="EMBL" id="RXK13197.1"/>
    </source>
</evidence>
<keyword evidence="2" id="KW-1185">Reference proteome</keyword>
<dbReference type="Proteomes" id="UP000289718">
    <property type="component" value="Unassembled WGS sequence"/>
</dbReference>
<comment type="caution">
    <text evidence="1">The sequence shown here is derived from an EMBL/GenBank/DDBJ whole genome shotgun (WGS) entry which is preliminary data.</text>
</comment>
<protein>
    <submittedName>
        <fullName evidence="1">Uncharacterized protein</fullName>
    </submittedName>
</protein>
<organism evidence="1 2">
    <name type="scientific">Halarcobacter mediterraneus</name>
    <dbReference type="NCBI Taxonomy" id="2023153"/>
    <lineage>
        <taxon>Bacteria</taxon>
        <taxon>Pseudomonadati</taxon>
        <taxon>Campylobacterota</taxon>
        <taxon>Epsilonproteobacteria</taxon>
        <taxon>Campylobacterales</taxon>
        <taxon>Arcobacteraceae</taxon>
        <taxon>Halarcobacter</taxon>
    </lineage>
</organism>
<reference evidence="1 2" key="1">
    <citation type="submission" date="2017-09" db="EMBL/GenBank/DDBJ databases">
        <title>Genomics of the genus Arcobacter.</title>
        <authorList>
            <person name="Perez-Cataluna A."/>
            <person name="Figueras M.J."/>
            <person name="Salas-Masso N."/>
        </authorList>
    </citation>
    <scope>NUCLEOTIDE SEQUENCE [LARGE SCALE GENOMIC DNA]</scope>
    <source>
        <strain evidence="1 2">F156-34</strain>
    </source>
</reference>
<dbReference type="OrthoDB" id="5348017at2"/>
<dbReference type="AlphaFoldDB" id="A0A4Q1B4N4"/>
<proteinExistence type="predicted"/>
<name>A0A4Q1B4N4_9BACT</name>